<comment type="caution">
    <text evidence="7">The sequence shown here is derived from an EMBL/GenBank/DDBJ whole genome shotgun (WGS) entry which is preliminary data.</text>
</comment>
<evidence type="ECO:0000259" key="6">
    <source>
        <dbReference type="Pfam" id="PF00425"/>
    </source>
</evidence>
<evidence type="ECO:0000256" key="2">
    <source>
        <dbReference type="ARBA" id="ARBA00005297"/>
    </source>
</evidence>
<dbReference type="EC" id="5.4.4.2" evidence="3"/>
<dbReference type="Pfam" id="PF00425">
    <property type="entry name" value="Chorismate_bind"/>
    <property type="match status" value="1"/>
</dbReference>
<dbReference type="PANTHER" id="PTHR42839:SF2">
    <property type="entry name" value="ISOCHORISMATE SYNTHASE ENTC"/>
    <property type="match status" value="1"/>
</dbReference>
<dbReference type="NCBIfam" id="TIGR00543">
    <property type="entry name" value="isochor_syn"/>
    <property type="match status" value="1"/>
</dbReference>
<feature type="domain" description="Chorismate-utilising enzyme C-terminal" evidence="6">
    <location>
        <begin position="197"/>
        <end position="451"/>
    </location>
</feature>
<keyword evidence="4" id="KW-0413">Isomerase</keyword>
<dbReference type="Gene3D" id="3.60.120.10">
    <property type="entry name" value="Anthranilate synthase"/>
    <property type="match status" value="1"/>
</dbReference>
<dbReference type="PANTHER" id="PTHR42839">
    <property type="entry name" value="ISOCHORISMATE SYNTHASE ENTC"/>
    <property type="match status" value="1"/>
</dbReference>
<proteinExistence type="inferred from homology"/>
<dbReference type="RefSeq" id="WP_181612563.1">
    <property type="nucleotide sequence ID" value="NZ_BAABAM010000005.1"/>
</dbReference>
<evidence type="ECO:0000313" key="8">
    <source>
        <dbReference type="Proteomes" id="UP000530928"/>
    </source>
</evidence>
<dbReference type="InterPro" id="IPR004561">
    <property type="entry name" value="IsoChor_synthase"/>
</dbReference>
<gene>
    <name evidence="7" type="ORF">HNR30_005158</name>
</gene>
<sequence length="472" mass="49883">MTSFHIDLSGFMEVHAKAVAEACNSGRATLATWRQQIDPVDPAELLIPLFVHTRRAFVWISPQSSVLAMGTAADFSGRGTARFAAVRAGWEPAARDVVEGGTGPRGTPSLVGGFAFAPGDGPMPDGLMWVPRVLISREAGGPTVLALSVGVEPGPAVPDDVARVVNQAYGWLTAVGGRPCRSPHLEGTTVTEVPPPDEWKALAGRAVEQVGGGAFGKAVLARQLRVDAPCSYDIPSVVGALIEGQPGSTVFAVALDRHAFVGATPERLVGVRAGQARSMSLAASMPRGTTPAEDTRLRDALLADDKSRREQQMVTAMLRQAFERVCGDVRVPAEPYVMDLPNLRHLHSRIEGRIADPSNTGVLDLVELLHPTPAVGGHPRQAALDWIAAAEPFDRGWYAGPVGWMNTDQEGDFAVALRSAHLHGRTATLYAGCGIVAGSDPEAELEETRLKFRTMLDALAVPGYGPVGVGTS</sequence>
<evidence type="ECO:0000256" key="4">
    <source>
        <dbReference type="ARBA" id="ARBA00023235"/>
    </source>
</evidence>
<dbReference type="EMBL" id="JACDUR010000005">
    <property type="protein sequence ID" value="MBA2893797.1"/>
    <property type="molecule type" value="Genomic_DNA"/>
</dbReference>
<dbReference type="InterPro" id="IPR005801">
    <property type="entry name" value="ADC_synthase"/>
</dbReference>
<keyword evidence="8" id="KW-1185">Reference proteome</keyword>
<organism evidence="7 8">
    <name type="scientific">Nonomuraea soli</name>
    <dbReference type="NCBI Taxonomy" id="1032476"/>
    <lineage>
        <taxon>Bacteria</taxon>
        <taxon>Bacillati</taxon>
        <taxon>Actinomycetota</taxon>
        <taxon>Actinomycetes</taxon>
        <taxon>Streptosporangiales</taxon>
        <taxon>Streptosporangiaceae</taxon>
        <taxon>Nonomuraea</taxon>
    </lineage>
</organism>
<dbReference type="Proteomes" id="UP000530928">
    <property type="component" value="Unassembled WGS sequence"/>
</dbReference>
<comment type="catalytic activity">
    <reaction evidence="1">
        <text>chorismate = isochorismate</text>
        <dbReference type="Rhea" id="RHEA:18985"/>
        <dbReference type="ChEBI" id="CHEBI:29748"/>
        <dbReference type="ChEBI" id="CHEBI:29780"/>
        <dbReference type="EC" id="5.4.4.2"/>
    </reaction>
</comment>
<accession>A0A7W0HSD7</accession>
<name>A0A7W0HSD7_9ACTN</name>
<evidence type="ECO:0000256" key="3">
    <source>
        <dbReference type="ARBA" id="ARBA00012824"/>
    </source>
</evidence>
<reference evidence="7 8" key="1">
    <citation type="submission" date="2020-07" db="EMBL/GenBank/DDBJ databases">
        <title>Genomic Encyclopedia of Type Strains, Phase IV (KMG-IV): sequencing the most valuable type-strain genomes for metagenomic binning, comparative biology and taxonomic classification.</title>
        <authorList>
            <person name="Goeker M."/>
        </authorList>
    </citation>
    <scope>NUCLEOTIDE SEQUENCE [LARGE SCALE GENOMIC DNA]</scope>
    <source>
        <strain evidence="7 8">DSM 45533</strain>
    </source>
</reference>
<evidence type="ECO:0000256" key="5">
    <source>
        <dbReference type="ARBA" id="ARBA00041564"/>
    </source>
</evidence>
<comment type="similarity">
    <text evidence="2">Belongs to the isochorismate synthase family.</text>
</comment>
<dbReference type="InterPro" id="IPR015890">
    <property type="entry name" value="Chorismate_C"/>
</dbReference>
<evidence type="ECO:0000256" key="1">
    <source>
        <dbReference type="ARBA" id="ARBA00000799"/>
    </source>
</evidence>
<evidence type="ECO:0000313" key="7">
    <source>
        <dbReference type="EMBL" id="MBA2893797.1"/>
    </source>
</evidence>
<dbReference type="GO" id="GO:0008909">
    <property type="term" value="F:isochorismate synthase activity"/>
    <property type="evidence" value="ECO:0007669"/>
    <property type="project" value="UniProtKB-EC"/>
</dbReference>
<dbReference type="AlphaFoldDB" id="A0A7W0HSD7"/>
<dbReference type="SUPFAM" id="SSF56322">
    <property type="entry name" value="ADC synthase"/>
    <property type="match status" value="1"/>
</dbReference>
<protein>
    <recommendedName>
        <fullName evidence="3">isochorismate synthase</fullName>
        <ecNumber evidence="3">5.4.4.2</ecNumber>
    </recommendedName>
    <alternativeName>
        <fullName evidence="5">Isochorismate mutase</fullName>
    </alternativeName>
</protein>